<evidence type="ECO:0000256" key="1">
    <source>
        <dbReference type="SAM" id="MobiDB-lite"/>
    </source>
</evidence>
<keyword evidence="4" id="KW-1185">Reference proteome</keyword>
<evidence type="ECO:0008006" key="5">
    <source>
        <dbReference type="Google" id="ProtNLM"/>
    </source>
</evidence>
<name>A0ABY2BRN7_9ACTN</name>
<dbReference type="PROSITE" id="PS51257">
    <property type="entry name" value="PROKAR_LIPOPROTEIN"/>
    <property type="match status" value="1"/>
</dbReference>
<dbReference type="InterPro" id="IPR006311">
    <property type="entry name" value="TAT_signal"/>
</dbReference>
<feature type="region of interest" description="Disordered" evidence="1">
    <location>
        <begin position="31"/>
        <end position="61"/>
    </location>
</feature>
<evidence type="ECO:0000313" key="3">
    <source>
        <dbReference type="EMBL" id="TCO29565.1"/>
    </source>
</evidence>
<dbReference type="EMBL" id="SLWM01000002">
    <property type="protein sequence ID" value="TCO29565.1"/>
    <property type="molecule type" value="Genomic_DNA"/>
</dbReference>
<sequence>MPDDPPRLSRRTALRTAALAAGTATALSAVLAGCDDKPDQPGTRGGSEGPDGTSQPAPSTDPVVVAALTTAAVQIAQLASRYSKVSHAFPAVRSQLSPGVRLHAAHLAKLKEVSGAEPPQPAKLPALPKTASAAVADLATREQKLVIAHAVAAARLSGTPARLLAMVAASESQLAATLTKKKQAAQ</sequence>
<reference evidence="3 4" key="1">
    <citation type="journal article" date="2015" name="Stand. Genomic Sci.">
        <title>Genomic Encyclopedia of Bacterial and Archaeal Type Strains, Phase III: the genomes of soil and plant-associated and newly described type strains.</title>
        <authorList>
            <person name="Whitman W.B."/>
            <person name="Woyke T."/>
            <person name="Klenk H.P."/>
            <person name="Zhou Y."/>
            <person name="Lilburn T.G."/>
            <person name="Beck B.J."/>
            <person name="De Vos P."/>
            <person name="Vandamme P."/>
            <person name="Eisen J.A."/>
            <person name="Garrity G."/>
            <person name="Hugenholtz P."/>
            <person name="Kyrpides N.C."/>
        </authorList>
    </citation>
    <scope>NUCLEOTIDE SEQUENCE [LARGE SCALE GENOMIC DNA]</scope>
    <source>
        <strain evidence="3 4">VKM Ac-2538</strain>
    </source>
</reference>
<protein>
    <recommendedName>
        <fullName evidence="5">Cell division protein FtsK</fullName>
    </recommendedName>
</protein>
<feature type="signal peptide" evidence="2">
    <location>
        <begin position="1"/>
        <end position="26"/>
    </location>
</feature>
<evidence type="ECO:0000313" key="4">
    <source>
        <dbReference type="Proteomes" id="UP000295818"/>
    </source>
</evidence>
<dbReference type="PROSITE" id="PS51318">
    <property type="entry name" value="TAT"/>
    <property type="match status" value="1"/>
</dbReference>
<organism evidence="3 4">
    <name type="scientific">Kribbella orskensis</name>
    <dbReference type="NCBI Taxonomy" id="2512216"/>
    <lineage>
        <taxon>Bacteria</taxon>
        <taxon>Bacillati</taxon>
        <taxon>Actinomycetota</taxon>
        <taxon>Actinomycetes</taxon>
        <taxon>Propionibacteriales</taxon>
        <taxon>Kribbellaceae</taxon>
        <taxon>Kribbella</taxon>
    </lineage>
</organism>
<accession>A0ABY2BRN7</accession>
<keyword evidence="2" id="KW-0732">Signal</keyword>
<dbReference type="RefSeq" id="WP_132188072.1">
    <property type="nucleotide sequence ID" value="NZ_SLWM01000002.1"/>
</dbReference>
<dbReference type="Proteomes" id="UP000295818">
    <property type="component" value="Unassembled WGS sequence"/>
</dbReference>
<proteinExistence type="predicted"/>
<evidence type="ECO:0000256" key="2">
    <source>
        <dbReference type="SAM" id="SignalP"/>
    </source>
</evidence>
<gene>
    <name evidence="3" type="ORF">EV644_102285</name>
</gene>
<comment type="caution">
    <text evidence="3">The sequence shown here is derived from an EMBL/GenBank/DDBJ whole genome shotgun (WGS) entry which is preliminary data.</text>
</comment>
<feature type="chain" id="PRO_5046957295" description="Cell division protein FtsK" evidence="2">
    <location>
        <begin position="27"/>
        <end position="186"/>
    </location>
</feature>